<accession>A0A8B6H6Z8</accession>
<dbReference type="Proteomes" id="UP000596742">
    <property type="component" value="Unassembled WGS sequence"/>
</dbReference>
<keyword evidence="9" id="KW-0446">Lipid-binding</keyword>
<sequence>ACIQNVLQSELEDLAITQTETNITNEQLLHVIEEQKNKLIVLKNEIKSTKEQRQKQDYLNDDLNKKLKELQERTRQYQLENNQTEERYQLVCKEKDDLKLRLQQAFDQLNQKDKAKTDLEKMNLHQKHTIIDKEEVITVLRKEKDDLQTRLSSVAGEKLTKGNPAITDLGDPDRPMKIGEKYGELYDNEWTDAMENIKTVKQYYHGLKDSEIEEIIIHHLHRLLKCCYYDCLDRSDQQIRSLGKAFAETMCMSLTSDEDFVNLPVCKEASAFRKDKSKEFANVLYQNKSLCKNAIDDWKYKFKNINVMQLLLTSEFFEKCVHLCWSMVIQDPKMYLDEDLTPNTPFDKNTYKEFVRSGDRVAYVVWPALFLHKDGPLLFKGVVQAYWKKS</sequence>
<comment type="caution">
    <text evidence="15">The sequence shown here is derived from an EMBL/GenBank/DDBJ whole genome shotgun (WGS) entry which is preliminary data.</text>
</comment>
<evidence type="ECO:0000256" key="1">
    <source>
        <dbReference type="ARBA" id="ARBA00004294"/>
    </source>
</evidence>
<organism evidence="15 16">
    <name type="scientific">Mytilus galloprovincialis</name>
    <name type="common">Mediterranean mussel</name>
    <dbReference type="NCBI Taxonomy" id="29158"/>
    <lineage>
        <taxon>Eukaryota</taxon>
        <taxon>Metazoa</taxon>
        <taxon>Spiralia</taxon>
        <taxon>Lophotrochozoa</taxon>
        <taxon>Mollusca</taxon>
        <taxon>Bivalvia</taxon>
        <taxon>Autobranchia</taxon>
        <taxon>Pteriomorphia</taxon>
        <taxon>Mytilida</taxon>
        <taxon>Mytiloidea</taxon>
        <taxon>Mytilidae</taxon>
        <taxon>Mytilinae</taxon>
        <taxon>Mytilus</taxon>
    </lineage>
</organism>
<evidence type="ECO:0000256" key="3">
    <source>
        <dbReference type="ARBA" id="ARBA00004496"/>
    </source>
</evidence>
<evidence type="ECO:0000256" key="8">
    <source>
        <dbReference type="ARBA" id="ARBA00023054"/>
    </source>
</evidence>
<evidence type="ECO:0000256" key="4">
    <source>
        <dbReference type="ARBA" id="ARBA00008233"/>
    </source>
</evidence>
<dbReference type="GO" id="GO:0035694">
    <property type="term" value="P:mitochondrial protein catabolic process"/>
    <property type="evidence" value="ECO:0007669"/>
    <property type="project" value="InterPro"/>
</dbReference>
<keyword evidence="11" id="KW-0472">Membrane</keyword>
<evidence type="ECO:0000259" key="14">
    <source>
        <dbReference type="Pfam" id="PF16026"/>
    </source>
</evidence>
<reference evidence="15" key="1">
    <citation type="submission" date="2018-11" db="EMBL/GenBank/DDBJ databases">
        <authorList>
            <person name="Alioto T."/>
            <person name="Alioto T."/>
        </authorList>
    </citation>
    <scope>NUCLEOTIDE SEQUENCE</scope>
</reference>
<evidence type="ECO:0000256" key="5">
    <source>
        <dbReference type="ARBA" id="ARBA00019863"/>
    </source>
</evidence>
<evidence type="ECO:0000256" key="10">
    <source>
        <dbReference type="ARBA" id="ARBA00023128"/>
    </source>
</evidence>
<dbReference type="GO" id="GO:0035695">
    <property type="term" value="P:mitophagy by internal vacuole formation"/>
    <property type="evidence" value="ECO:0007669"/>
    <property type="project" value="TreeGrafter"/>
</dbReference>
<evidence type="ECO:0000256" key="13">
    <source>
        <dbReference type="SAM" id="Coils"/>
    </source>
</evidence>
<dbReference type="PANTHER" id="PTHR21771">
    <property type="entry name" value="MITOCHONDRIA-EATING PROTEIN-RELATED"/>
    <property type="match status" value="1"/>
</dbReference>
<dbReference type="PANTHER" id="PTHR21771:SF0">
    <property type="entry name" value="MITOCHONDRIA-EATING PROTEIN"/>
    <property type="match status" value="1"/>
</dbReference>
<keyword evidence="16" id="KW-1185">Reference proteome</keyword>
<evidence type="ECO:0000256" key="11">
    <source>
        <dbReference type="ARBA" id="ARBA00023136"/>
    </source>
</evidence>
<protein>
    <recommendedName>
        <fullName evidence="5">Mitochondria-eating protein</fullName>
    </recommendedName>
    <alternativeName>
        <fullName evidence="12">Spermatogenesis-associated protein 18</fullName>
    </alternativeName>
</protein>
<keyword evidence="8 13" id="KW-0175">Coiled coil</keyword>
<dbReference type="GO" id="GO:0005759">
    <property type="term" value="C:mitochondrial matrix"/>
    <property type="evidence" value="ECO:0007669"/>
    <property type="project" value="UniProtKB-SubCell"/>
</dbReference>
<evidence type="ECO:0000313" key="16">
    <source>
        <dbReference type="Proteomes" id="UP000596742"/>
    </source>
</evidence>
<dbReference type="Pfam" id="PF16026">
    <property type="entry name" value="MIEAP"/>
    <property type="match status" value="1"/>
</dbReference>
<feature type="non-terminal residue" evidence="15">
    <location>
        <position position="1"/>
    </location>
</feature>
<comment type="similarity">
    <text evidence="4">Belongs to the MIEAP family.</text>
</comment>
<evidence type="ECO:0000256" key="2">
    <source>
        <dbReference type="ARBA" id="ARBA00004305"/>
    </source>
</evidence>
<name>A0A8B6H6Z8_MYTGA</name>
<evidence type="ECO:0000256" key="9">
    <source>
        <dbReference type="ARBA" id="ARBA00023121"/>
    </source>
</evidence>
<evidence type="ECO:0000256" key="7">
    <source>
        <dbReference type="ARBA" id="ARBA00022787"/>
    </source>
</evidence>
<dbReference type="InterPro" id="IPR031981">
    <property type="entry name" value="MIEAP_C"/>
</dbReference>
<evidence type="ECO:0000256" key="6">
    <source>
        <dbReference type="ARBA" id="ARBA00022490"/>
    </source>
</evidence>
<dbReference type="InterPro" id="IPR026169">
    <property type="entry name" value="MIEAP"/>
</dbReference>
<dbReference type="AlphaFoldDB" id="A0A8B6H6Z8"/>
<keyword evidence="10" id="KW-0496">Mitochondrion</keyword>
<dbReference type="EMBL" id="UYJE01009572">
    <property type="protein sequence ID" value="VDI74531.1"/>
    <property type="molecule type" value="Genomic_DNA"/>
</dbReference>
<keyword evidence="6" id="KW-0963">Cytoplasm</keyword>
<dbReference type="GO" id="GO:0005741">
    <property type="term" value="C:mitochondrial outer membrane"/>
    <property type="evidence" value="ECO:0007669"/>
    <property type="project" value="UniProtKB-SubCell"/>
</dbReference>
<comment type="subcellular location">
    <subcellularLocation>
        <location evidence="3">Cytoplasm</location>
    </subcellularLocation>
    <subcellularLocation>
        <location evidence="2">Mitochondrion matrix</location>
    </subcellularLocation>
    <subcellularLocation>
        <location evidence="1">Mitochondrion outer membrane</location>
    </subcellularLocation>
</comment>
<dbReference type="OrthoDB" id="6147944at2759"/>
<gene>
    <name evidence="15" type="ORF">MGAL_10B087105</name>
</gene>
<proteinExistence type="inferred from homology"/>
<feature type="domain" description="Mitochondria-eating protein C-terminal" evidence="14">
    <location>
        <begin position="175"/>
        <end position="384"/>
    </location>
</feature>
<keyword evidence="7" id="KW-1000">Mitochondrion outer membrane</keyword>
<evidence type="ECO:0000256" key="12">
    <source>
        <dbReference type="ARBA" id="ARBA00032687"/>
    </source>
</evidence>
<feature type="coiled-coil region" evidence="13">
    <location>
        <begin position="25"/>
        <end position="150"/>
    </location>
</feature>
<dbReference type="GO" id="GO:0008289">
    <property type="term" value="F:lipid binding"/>
    <property type="evidence" value="ECO:0007669"/>
    <property type="project" value="UniProtKB-KW"/>
</dbReference>
<evidence type="ECO:0000313" key="15">
    <source>
        <dbReference type="EMBL" id="VDI74531.1"/>
    </source>
</evidence>